<dbReference type="OMA" id="LWLFTFW"/>
<evidence type="ECO:0000313" key="7">
    <source>
        <dbReference type="EMBL" id="EME42150.1"/>
    </source>
</evidence>
<dbReference type="InterPro" id="IPR038665">
    <property type="entry name" value="Voltage-dep_anion_channel_sf"/>
</dbReference>
<evidence type="ECO:0000256" key="6">
    <source>
        <dbReference type="SAM" id="Phobius"/>
    </source>
</evidence>
<keyword evidence="2 6" id="KW-0812">Transmembrane</keyword>
<feature type="transmembrane region" description="Helical" evidence="6">
    <location>
        <begin position="265"/>
        <end position="283"/>
    </location>
</feature>
<keyword evidence="4 6" id="KW-0472">Membrane</keyword>
<dbReference type="InterPro" id="IPR030185">
    <property type="entry name" value="Mae1"/>
</dbReference>
<dbReference type="EMBL" id="KB446541">
    <property type="protein sequence ID" value="EME42150.1"/>
    <property type="molecule type" value="Genomic_DNA"/>
</dbReference>
<evidence type="ECO:0000256" key="4">
    <source>
        <dbReference type="ARBA" id="ARBA00023136"/>
    </source>
</evidence>
<dbReference type="STRING" id="675120.N1PKR7"/>
<dbReference type="Pfam" id="PF03595">
    <property type="entry name" value="SLAC1"/>
    <property type="match status" value="1"/>
</dbReference>
<reference evidence="8" key="1">
    <citation type="journal article" date="2012" name="PLoS Genet.">
        <title>The genomes of the fungal plant pathogens Cladosporium fulvum and Dothistroma septosporum reveal adaptation to different hosts and lifestyles but also signatures of common ancestry.</title>
        <authorList>
            <person name="de Wit P.J.G.M."/>
            <person name="van der Burgt A."/>
            <person name="Oekmen B."/>
            <person name="Stergiopoulos I."/>
            <person name="Abd-Elsalam K.A."/>
            <person name="Aerts A.L."/>
            <person name="Bahkali A.H."/>
            <person name="Beenen H.G."/>
            <person name="Chettri P."/>
            <person name="Cox M.P."/>
            <person name="Datema E."/>
            <person name="de Vries R.P."/>
            <person name="Dhillon B."/>
            <person name="Ganley A.R."/>
            <person name="Griffiths S.A."/>
            <person name="Guo Y."/>
            <person name="Hamelin R.C."/>
            <person name="Henrissat B."/>
            <person name="Kabir M.S."/>
            <person name="Jashni M.K."/>
            <person name="Kema G."/>
            <person name="Klaubauf S."/>
            <person name="Lapidus A."/>
            <person name="Levasseur A."/>
            <person name="Lindquist E."/>
            <person name="Mehrabi R."/>
            <person name="Ohm R.A."/>
            <person name="Owen T.J."/>
            <person name="Salamov A."/>
            <person name="Schwelm A."/>
            <person name="Schijlen E."/>
            <person name="Sun H."/>
            <person name="van den Burg H.A."/>
            <person name="van Ham R.C.H.J."/>
            <person name="Zhang S."/>
            <person name="Goodwin S.B."/>
            <person name="Grigoriev I.V."/>
            <person name="Collemare J."/>
            <person name="Bradshaw R.E."/>
        </authorList>
    </citation>
    <scope>NUCLEOTIDE SEQUENCE [LARGE SCALE GENOMIC DNA]</scope>
    <source>
        <strain evidence="8">NZE10 / CBS 128990</strain>
    </source>
</reference>
<sequence length="418" mass="46653">MSEKDSSDSATKDGQSSANNATQLENAHSNSNGTSQRPPEDMKHRQPFTLWLVDHFTWSWFTCTQSTGGIAALLSECPKQFHGLETIGVIIFIFNIVLWLLFTLLMALRWYINPSTIRRCFTQPPECFFFGSFWLSAATMVINMQRYGVPHAGEWLITAVRVCFWIYAACSILVTMGHVVVISKYTPFSAIAFAPPMFILILNAMLTGTVAAAIVETQPPHYRVSIMVAGVGYQGLGWIVCTMFLTLTMANLLEKGWPAVNVRSGLFIMVGTSGFTIVALIGIARGAPDDYGYFATHPMAKEILLVVATWVGVFMWVFSLWVFGLALLVNLAEFVKRDEHGKWKVNVQFTNTAWALIFPNVGWAISTIFLGQELESEGILWVSVAMIILLVAFWLLELFLMARAVVRSIFVDARIKMA</sequence>
<dbReference type="HOGENOM" id="CLU_030057_2_0_1"/>
<dbReference type="Gene3D" id="1.50.10.150">
    <property type="entry name" value="Voltage-dependent anion channel"/>
    <property type="match status" value="1"/>
</dbReference>
<gene>
    <name evidence="7" type="ORF">DOTSEDRAFT_73066</name>
</gene>
<feature type="transmembrane region" description="Helical" evidence="6">
    <location>
        <begin position="378"/>
        <end position="400"/>
    </location>
</feature>
<feature type="compositionally biased region" description="Polar residues" evidence="5">
    <location>
        <begin position="12"/>
        <end position="37"/>
    </location>
</feature>
<proteinExistence type="predicted"/>
<dbReference type="OrthoDB" id="2901184at2759"/>
<accession>N1PKR7</accession>
<keyword evidence="8" id="KW-1185">Reference proteome</keyword>
<dbReference type="Proteomes" id="UP000016933">
    <property type="component" value="Unassembled WGS sequence"/>
</dbReference>
<evidence type="ECO:0000256" key="2">
    <source>
        <dbReference type="ARBA" id="ARBA00022692"/>
    </source>
</evidence>
<dbReference type="GO" id="GO:0016020">
    <property type="term" value="C:membrane"/>
    <property type="evidence" value="ECO:0007669"/>
    <property type="project" value="UniProtKB-SubCell"/>
</dbReference>
<evidence type="ECO:0008006" key="9">
    <source>
        <dbReference type="Google" id="ProtNLM"/>
    </source>
</evidence>
<evidence type="ECO:0000256" key="5">
    <source>
        <dbReference type="SAM" id="MobiDB-lite"/>
    </source>
</evidence>
<dbReference type="CDD" id="cd09317">
    <property type="entry name" value="TDT_Mae1_like"/>
    <property type="match status" value="1"/>
</dbReference>
<reference evidence="7 8" key="2">
    <citation type="journal article" date="2012" name="PLoS Pathog.">
        <title>Diverse lifestyles and strategies of plant pathogenesis encoded in the genomes of eighteen Dothideomycetes fungi.</title>
        <authorList>
            <person name="Ohm R.A."/>
            <person name="Feau N."/>
            <person name="Henrissat B."/>
            <person name="Schoch C.L."/>
            <person name="Horwitz B.A."/>
            <person name="Barry K.W."/>
            <person name="Condon B.J."/>
            <person name="Copeland A.C."/>
            <person name="Dhillon B."/>
            <person name="Glaser F."/>
            <person name="Hesse C.N."/>
            <person name="Kosti I."/>
            <person name="LaButti K."/>
            <person name="Lindquist E.A."/>
            <person name="Lucas S."/>
            <person name="Salamov A.A."/>
            <person name="Bradshaw R.E."/>
            <person name="Ciuffetti L."/>
            <person name="Hamelin R.C."/>
            <person name="Kema G.H.J."/>
            <person name="Lawrence C."/>
            <person name="Scott J.A."/>
            <person name="Spatafora J.W."/>
            <person name="Turgeon B.G."/>
            <person name="de Wit P.J.G.M."/>
            <person name="Zhong S."/>
            <person name="Goodwin S.B."/>
            <person name="Grigoriev I.V."/>
        </authorList>
    </citation>
    <scope>NUCLEOTIDE SEQUENCE [LARGE SCALE GENOMIC DNA]</scope>
    <source>
        <strain evidence="8">NZE10 / CBS 128990</strain>
    </source>
</reference>
<dbReference type="AlphaFoldDB" id="N1PKR7"/>
<keyword evidence="3 6" id="KW-1133">Transmembrane helix</keyword>
<protein>
    <recommendedName>
        <fullName evidence="9">Malic acid transport protein</fullName>
    </recommendedName>
</protein>
<dbReference type="eggNOG" id="ENOG502QV03">
    <property type="taxonomic scope" value="Eukaryota"/>
</dbReference>
<dbReference type="GO" id="GO:0015140">
    <property type="term" value="F:malate transmembrane transporter activity"/>
    <property type="evidence" value="ECO:0007669"/>
    <property type="project" value="InterPro"/>
</dbReference>
<feature type="region of interest" description="Disordered" evidence="5">
    <location>
        <begin position="1"/>
        <end position="42"/>
    </location>
</feature>
<comment type="subcellular location">
    <subcellularLocation>
        <location evidence="1">Membrane</location>
        <topology evidence="1">Multi-pass membrane protein</topology>
    </subcellularLocation>
</comment>
<feature type="transmembrane region" description="Helical" evidence="6">
    <location>
        <begin position="87"/>
        <end position="107"/>
    </location>
</feature>
<evidence type="ECO:0000313" key="8">
    <source>
        <dbReference type="Proteomes" id="UP000016933"/>
    </source>
</evidence>
<dbReference type="InterPro" id="IPR004695">
    <property type="entry name" value="SLAC1/Mae1/Ssu1/TehA"/>
</dbReference>
<feature type="transmembrane region" description="Helical" evidence="6">
    <location>
        <begin position="127"/>
        <end position="144"/>
    </location>
</feature>
<feature type="transmembrane region" description="Helical" evidence="6">
    <location>
        <begin position="303"/>
        <end position="332"/>
    </location>
</feature>
<dbReference type="PANTHER" id="PTHR31162">
    <property type="entry name" value="MALIC ACID TRANSPORT PROTEIN-RELATED"/>
    <property type="match status" value="1"/>
</dbReference>
<feature type="transmembrane region" description="Helical" evidence="6">
    <location>
        <begin position="353"/>
        <end position="372"/>
    </location>
</feature>
<feature type="transmembrane region" description="Helical" evidence="6">
    <location>
        <begin position="164"/>
        <end position="183"/>
    </location>
</feature>
<organism evidence="7 8">
    <name type="scientific">Dothistroma septosporum (strain NZE10 / CBS 128990)</name>
    <name type="common">Red band needle blight fungus</name>
    <name type="synonym">Mycosphaerella pini</name>
    <dbReference type="NCBI Taxonomy" id="675120"/>
    <lineage>
        <taxon>Eukaryota</taxon>
        <taxon>Fungi</taxon>
        <taxon>Dikarya</taxon>
        <taxon>Ascomycota</taxon>
        <taxon>Pezizomycotina</taxon>
        <taxon>Dothideomycetes</taxon>
        <taxon>Dothideomycetidae</taxon>
        <taxon>Mycosphaerellales</taxon>
        <taxon>Mycosphaerellaceae</taxon>
        <taxon>Dothistroma</taxon>
    </lineage>
</organism>
<dbReference type="PANTHER" id="PTHR31162:SF0">
    <property type="entry name" value="MALIC ACID TRANSPORT PROTEIN"/>
    <property type="match status" value="1"/>
</dbReference>
<feature type="transmembrane region" description="Helical" evidence="6">
    <location>
        <begin position="235"/>
        <end position="253"/>
    </location>
</feature>
<evidence type="ECO:0000256" key="1">
    <source>
        <dbReference type="ARBA" id="ARBA00004141"/>
    </source>
</evidence>
<feature type="transmembrane region" description="Helical" evidence="6">
    <location>
        <begin position="190"/>
        <end position="215"/>
    </location>
</feature>
<name>N1PKR7_DOTSN</name>
<feature type="compositionally biased region" description="Basic and acidic residues" evidence="5">
    <location>
        <begin position="1"/>
        <end position="11"/>
    </location>
</feature>
<evidence type="ECO:0000256" key="3">
    <source>
        <dbReference type="ARBA" id="ARBA00022989"/>
    </source>
</evidence>